<evidence type="ECO:0000313" key="2">
    <source>
        <dbReference type="Proteomes" id="UP000268857"/>
    </source>
</evidence>
<accession>A0A433NNP0</accession>
<dbReference type="Proteomes" id="UP000268857">
    <property type="component" value="Unassembled WGS sequence"/>
</dbReference>
<proteinExistence type="predicted"/>
<dbReference type="RefSeq" id="WP_016872595.1">
    <property type="nucleotide sequence ID" value="NZ_AJLN01000084.1"/>
</dbReference>
<reference evidence="1 2" key="1">
    <citation type="journal article" date="2019" name="Genome Biol. Evol.">
        <title>Day and night: Metabolic profiles and evolutionary relationships of six axenic non-marine cyanobacteria.</title>
        <authorList>
            <person name="Will S.E."/>
            <person name="Henke P."/>
            <person name="Boedeker C."/>
            <person name="Huang S."/>
            <person name="Brinkmann H."/>
            <person name="Rohde M."/>
            <person name="Jarek M."/>
            <person name="Friedl T."/>
            <person name="Seufert S."/>
            <person name="Schumacher M."/>
            <person name="Overmann J."/>
            <person name="Neumann-Schaal M."/>
            <person name="Petersen J."/>
        </authorList>
    </citation>
    <scope>NUCLEOTIDE SEQUENCE [LARGE SCALE GENOMIC DNA]</scope>
    <source>
        <strain evidence="1 2">PCC 6912</strain>
    </source>
</reference>
<protein>
    <recommendedName>
        <fullName evidence="3">DUF1795 domain-containing protein</fullName>
    </recommendedName>
</protein>
<dbReference type="OrthoDB" id="281221at2"/>
<gene>
    <name evidence="1" type="ORF">PCC6912_10840</name>
</gene>
<sequence length="200" mass="22636">MTKRVFLPLIIATLVCSGFHNVEARPPKRRISTIKPIITQPIKSEWNLFTAPDGSFSVLMPGTPEIITQTQKTFMGEIDLQLFVGKSANQEVAYIVTYNEFPYSYGELTNPQAILSNARDMALKTTKSKLIRQRPIRSSNGHPGKEIEYINAGGKITKNRMYVAEGRLYQVMVITTKKQRHTLSKTLNGYLNSFQVVLKR</sequence>
<comment type="caution">
    <text evidence="1">The sequence shown here is derived from an EMBL/GenBank/DDBJ whole genome shotgun (WGS) entry which is preliminary data.</text>
</comment>
<dbReference type="AlphaFoldDB" id="A0A433NNP0"/>
<evidence type="ECO:0008006" key="3">
    <source>
        <dbReference type="Google" id="ProtNLM"/>
    </source>
</evidence>
<dbReference type="EMBL" id="RSCJ01000003">
    <property type="protein sequence ID" value="RUR84968.1"/>
    <property type="molecule type" value="Genomic_DNA"/>
</dbReference>
<name>A0A433NNP0_CHLFR</name>
<keyword evidence="2" id="KW-1185">Reference proteome</keyword>
<organism evidence="1 2">
    <name type="scientific">Chlorogloeopsis fritschii PCC 6912</name>
    <dbReference type="NCBI Taxonomy" id="211165"/>
    <lineage>
        <taxon>Bacteria</taxon>
        <taxon>Bacillati</taxon>
        <taxon>Cyanobacteriota</taxon>
        <taxon>Cyanophyceae</taxon>
        <taxon>Nostocales</taxon>
        <taxon>Chlorogloeopsidaceae</taxon>
        <taxon>Chlorogloeopsis</taxon>
    </lineage>
</organism>
<evidence type="ECO:0000313" key="1">
    <source>
        <dbReference type="EMBL" id="RUR84968.1"/>
    </source>
</evidence>